<dbReference type="RefSeq" id="XP_041158663.1">
    <property type="nucleotide sequence ID" value="XM_041306867.1"/>
</dbReference>
<dbReference type="GeneID" id="64600631"/>
<comment type="caution">
    <text evidence="1">The sequence shown here is derived from an EMBL/GenBank/DDBJ whole genome shotgun (WGS) entry which is preliminary data.</text>
</comment>
<accession>A0A9P7ALJ0</accession>
<evidence type="ECO:0000313" key="2">
    <source>
        <dbReference type="Proteomes" id="UP000719766"/>
    </source>
</evidence>
<dbReference type="OrthoDB" id="2674601at2759"/>
<evidence type="ECO:0000313" key="1">
    <source>
        <dbReference type="EMBL" id="KAG1791925.1"/>
    </source>
</evidence>
<dbReference type="Pfam" id="PF12013">
    <property type="entry name" value="OrsD"/>
    <property type="match status" value="1"/>
</dbReference>
<gene>
    <name evidence="1" type="ORF">HD556DRAFT_1444992</name>
</gene>
<proteinExistence type="predicted"/>
<name>A0A9P7ALJ0_9AGAM</name>
<sequence>MMLSLPLKDLFSSQATKFLQLAQVTSPDLNGRVILLPGEDYLLSTSLLDQFGLCMHAALNIFICIGCKKPLTVAMVPGHRRTHHHQSLAPKQLESLDEFVLKNKIYLRQEDIKIPAHQGPPVQLIAPPRKGSVCMESADCHYAASSIPTMVNHGRLVHRVFKDTMSYKEAFIQQLFGSVGRVYFVVVQPSPSGQAINIRDVLANSFPCSLDIPAVPCNIVPDEEQRSLLKVMAWDCFMQNVHCEKLQVKILEILKGQHRPEEFRGLFTNMDSLVKTYFHIAPELLEGNPQRFTICKLLLHGDDVRKNSDHWCPISNKNTSYSELIIQFLRAIVRLYLTQDHPSEFSFGLHPNQISALHAFLVCMDQSNSGEVLNLGSDSNSMKGLHEFLWTLMDGTSVHAEENWANVIERFMWFKALRWDGNFYESTDFTPDLARLKYFVNSACLIHSLWYQKDSQVPQFEQIIKVHREVLALGRATTFNILFEYQQYASSLAWNQQREPKVFFNPDFEWITVGQETLDLSKFFQSIQTLLEQVEEKYLLVTQGRTMLEGLPTHITDDMTNSIRGHSFASDKQFDSLRLELFSHLVEIHHLAMVDGEVRLAWDLPAVKDILCRTGEMLEFLAGGLRRAESLLAYVAYREKVQHEYNSFLVMDNGHRISSDE</sequence>
<protein>
    <submittedName>
        <fullName evidence="1">Uncharacterized protein</fullName>
    </submittedName>
</protein>
<dbReference type="EMBL" id="JABBWE010000040">
    <property type="protein sequence ID" value="KAG1791925.1"/>
    <property type="molecule type" value="Genomic_DNA"/>
</dbReference>
<dbReference type="InterPro" id="IPR022698">
    <property type="entry name" value="OrsD"/>
</dbReference>
<dbReference type="Proteomes" id="UP000719766">
    <property type="component" value="Unassembled WGS sequence"/>
</dbReference>
<reference evidence="1" key="1">
    <citation type="journal article" date="2020" name="New Phytol.">
        <title>Comparative genomics reveals dynamic genome evolution in host specialist ectomycorrhizal fungi.</title>
        <authorList>
            <person name="Lofgren L.A."/>
            <person name="Nguyen N.H."/>
            <person name="Vilgalys R."/>
            <person name="Ruytinx J."/>
            <person name="Liao H.L."/>
            <person name="Branco S."/>
            <person name="Kuo A."/>
            <person name="LaButti K."/>
            <person name="Lipzen A."/>
            <person name="Andreopoulos W."/>
            <person name="Pangilinan J."/>
            <person name="Riley R."/>
            <person name="Hundley H."/>
            <person name="Na H."/>
            <person name="Barry K."/>
            <person name="Grigoriev I.V."/>
            <person name="Stajich J.E."/>
            <person name="Kennedy P.G."/>
        </authorList>
    </citation>
    <scope>NUCLEOTIDE SEQUENCE</scope>
    <source>
        <strain evidence="1">S12</strain>
    </source>
</reference>
<organism evidence="1 2">
    <name type="scientific">Suillus plorans</name>
    <dbReference type="NCBI Taxonomy" id="116603"/>
    <lineage>
        <taxon>Eukaryota</taxon>
        <taxon>Fungi</taxon>
        <taxon>Dikarya</taxon>
        <taxon>Basidiomycota</taxon>
        <taxon>Agaricomycotina</taxon>
        <taxon>Agaricomycetes</taxon>
        <taxon>Agaricomycetidae</taxon>
        <taxon>Boletales</taxon>
        <taxon>Suillineae</taxon>
        <taxon>Suillaceae</taxon>
        <taxon>Suillus</taxon>
    </lineage>
</organism>
<keyword evidence="2" id="KW-1185">Reference proteome</keyword>
<dbReference type="AlphaFoldDB" id="A0A9P7ALJ0"/>